<proteinExistence type="predicted"/>
<sequence length="291" mass="30900">MRHVTHPSPGGADSAGSNSPNPPATSDLSGTLGHMPGAAHDAATLAAFQSGEERLVYARFRSRPSAAPYYLTEGGAAVVGFRAWVTEHLECLMPSCSDRRLVLVNRAASGRRDGFSHRAGSGGHAPESLFHQQGKAAILAWVSSRYPHVVAAAEVPLPQRSRVADVMLTWPDGAQVAVEIQYAQLGIEEWTQRNQAYLTAGVTPVWLFGHHGAQMRTSATTEGATLVKLSTLHQHMLGQGAQPLWINPIDATLGTPWARVAHPDGGAEGALINSFQVHCPLGTTAARFAVT</sequence>
<organism evidence="3 4">
    <name type="scientific">Nocardioides aquaticus</name>
    <dbReference type="NCBI Taxonomy" id="160826"/>
    <lineage>
        <taxon>Bacteria</taxon>
        <taxon>Bacillati</taxon>
        <taxon>Actinomycetota</taxon>
        <taxon>Actinomycetes</taxon>
        <taxon>Propionibacteriales</taxon>
        <taxon>Nocardioidaceae</taxon>
        <taxon>Nocardioides</taxon>
    </lineage>
</organism>
<feature type="region of interest" description="Disordered" evidence="1">
    <location>
        <begin position="1"/>
        <end position="36"/>
    </location>
</feature>
<feature type="compositionally biased region" description="Polar residues" evidence="1">
    <location>
        <begin position="15"/>
        <end position="29"/>
    </location>
</feature>
<dbReference type="Proteomes" id="UP000679307">
    <property type="component" value="Chromosome"/>
</dbReference>
<evidence type="ECO:0000313" key="3">
    <source>
        <dbReference type="EMBL" id="QVT80465.1"/>
    </source>
</evidence>
<dbReference type="EMBL" id="CP075371">
    <property type="protein sequence ID" value="QVT80465.1"/>
    <property type="molecule type" value="Genomic_DNA"/>
</dbReference>
<keyword evidence="4" id="KW-1185">Reference proteome</keyword>
<name>A0ABX8EKT1_9ACTN</name>
<gene>
    <name evidence="3" type="primary">coiA</name>
    <name evidence="3" type="ORF">ENKNEFLB_02864</name>
</gene>
<feature type="domain" description="Competence protein CoiA nuclease-like" evidence="2">
    <location>
        <begin position="127"/>
        <end position="235"/>
    </location>
</feature>
<evidence type="ECO:0000256" key="1">
    <source>
        <dbReference type="SAM" id="MobiDB-lite"/>
    </source>
</evidence>
<dbReference type="InterPro" id="IPR010330">
    <property type="entry name" value="CoiA_nuc"/>
</dbReference>
<accession>A0ABX8EKT1</accession>
<evidence type="ECO:0000259" key="2">
    <source>
        <dbReference type="Pfam" id="PF06054"/>
    </source>
</evidence>
<protein>
    <submittedName>
        <fullName evidence="3">Competence protein CoiA</fullName>
    </submittedName>
</protein>
<reference evidence="3 4" key="1">
    <citation type="submission" date="2021-05" db="EMBL/GenBank/DDBJ databases">
        <title>Complete genome of Nocardioides aquaticus KCTC 9944T isolated from meromictic and hypersaline Ekho Lake, Antarctica.</title>
        <authorList>
            <person name="Hwang K."/>
            <person name="Kim K.M."/>
            <person name="Choe H."/>
        </authorList>
    </citation>
    <scope>NUCLEOTIDE SEQUENCE [LARGE SCALE GENOMIC DNA]</scope>
    <source>
        <strain evidence="3 4">KCTC 9944</strain>
    </source>
</reference>
<dbReference type="Pfam" id="PF06054">
    <property type="entry name" value="CoiA_nuc"/>
    <property type="match status" value="1"/>
</dbReference>
<evidence type="ECO:0000313" key="4">
    <source>
        <dbReference type="Proteomes" id="UP000679307"/>
    </source>
</evidence>